<protein>
    <recommendedName>
        <fullName evidence="2">DUF4350 domain-containing protein</fullName>
    </recommendedName>
</protein>
<organism evidence="3 4">
    <name type="scientific">Dyella nitratireducens</name>
    <dbReference type="NCBI Taxonomy" id="1849580"/>
    <lineage>
        <taxon>Bacteria</taxon>
        <taxon>Pseudomonadati</taxon>
        <taxon>Pseudomonadota</taxon>
        <taxon>Gammaproteobacteria</taxon>
        <taxon>Lysobacterales</taxon>
        <taxon>Rhodanobacteraceae</taxon>
        <taxon>Dyella</taxon>
    </lineage>
</organism>
<evidence type="ECO:0000259" key="2">
    <source>
        <dbReference type="Pfam" id="PF14258"/>
    </source>
</evidence>
<keyword evidence="4" id="KW-1185">Reference proteome</keyword>
<dbReference type="InterPro" id="IPR025646">
    <property type="entry name" value="DUF4350"/>
</dbReference>
<evidence type="ECO:0000313" key="4">
    <source>
        <dbReference type="Proteomes" id="UP000620046"/>
    </source>
</evidence>
<feature type="transmembrane region" description="Helical" evidence="1">
    <location>
        <begin position="7"/>
        <end position="28"/>
    </location>
</feature>
<reference evidence="4" key="1">
    <citation type="journal article" date="2019" name="Int. J. Syst. Evol. Microbiol.">
        <title>The Global Catalogue of Microorganisms (GCM) 10K type strain sequencing project: providing services to taxonomists for standard genome sequencing and annotation.</title>
        <authorList>
            <consortium name="The Broad Institute Genomics Platform"/>
            <consortium name="The Broad Institute Genome Sequencing Center for Infectious Disease"/>
            <person name="Wu L."/>
            <person name="Ma J."/>
        </authorList>
    </citation>
    <scope>NUCLEOTIDE SEQUENCE [LARGE SCALE GENOMIC DNA]</scope>
    <source>
        <strain evidence="4">CGMCC 1.15439</strain>
    </source>
</reference>
<dbReference type="EMBL" id="BMJA01000002">
    <property type="protein sequence ID" value="GGA34228.1"/>
    <property type="molecule type" value="Genomic_DNA"/>
</dbReference>
<proteinExistence type="predicted"/>
<feature type="domain" description="DUF4350" evidence="2">
    <location>
        <begin position="73"/>
        <end position="224"/>
    </location>
</feature>
<sequence length="377" mass="41459">MKNNPRLIVAFIVLGIIALLTAFFFAAFKREWVTETSLSSGEARYNRFFALEQILGNMGQPASSGVLLDRVLPGLRAGDTVVIGDDIGRITPVQAGRLADWVRSGGHLVFAPPIYASHDVPLLDAFDVLADQKDKQVCSTLSVDAPTKNDAKQSSMTLCGFGFHLKAQARTRADVVVSAAADTALVFARVKEGRGTVSLLGDMRVLSGDNLKNLPEQQFAQRVLAPNFGQGRVYLLYELIGNSFWVNLFLRGWPALIASLLLILGWMAMRSERLGPLVPAPAAHRRALLEHIQAVGEFLFRRDSGRSLHRLACDAILARLHRTDPASVMLKSHELYAWLAQRSRLDANHIENAFHSPANATAFRGSMMTLARLRSHL</sequence>
<dbReference type="CDD" id="cd03143">
    <property type="entry name" value="A4_beta-galactosidase_middle_domain"/>
    <property type="match status" value="1"/>
</dbReference>
<evidence type="ECO:0000256" key="1">
    <source>
        <dbReference type="SAM" id="Phobius"/>
    </source>
</evidence>
<dbReference type="Pfam" id="PF14258">
    <property type="entry name" value="DUF4350"/>
    <property type="match status" value="1"/>
</dbReference>
<gene>
    <name evidence="3" type="ORF">GCM10010981_24000</name>
</gene>
<keyword evidence="1" id="KW-1133">Transmembrane helix</keyword>
<name>A0ABQ1G0C7_9GAMM</name>
<comment type="caution">
    <text evidence="3">The sequence shown here is derived from an EMBL/GenBank/DDBJ whole genome shotgun (WGS) entry which is preliminary data.</text>
</comment>
<accession>A0ABQ1G0C7</accession>
<keyword evidence="1" id="KW-0472">Membrane</keyword>
<dbReference type="Proteomes" id="UP000620046">
    <property type="component" value="Unassembled WGS sequence"/>
</dbReference>
<evidence type="ECO:0000313" key="3">
    <source>
        <dbReference type="EMBL" id="GGA34228.1"/>
    </source>
</evidence>
<dbReference type="RefSeq" id="WP_188794562.1">
    <property type="nucleotide sequence ID" value="NZ_BMJA01000002.1"/>
</dbReference>
<keyword evidence="1" id="KW-0812">Transmembrane</keyword>